<dbReference type="AlphaFoldDB" id="A0AAW1RM58"/>
<keyword evidence="9" id="KW-1185">Reference proteome</keyword>
<feature type="domain" description="Sugar phosphate transporter" evidence="7">
    <location>
        <begin position="37"/>
        <end position="315"/>
    </location>
</feature>
<gene>
    <name evidence="8" type="ORF">WJX81_002364</name>
</gene>
<feature type="transmembrane region" description="Helical" evidence="6">
    <location>
        <begin position="242"/>
        <end position="265"/>
    </location>
</feature>
<evidence type="ECO:0000313" key="8">
    <source>
        <dbReference type="EMBL" id="KAK9834834.1"/>
    </source>
</evidence>
<feature type="transmembrane region" description="Helical" evidence="6">
    <location>
        <begin position="110"/>
        <end position="131"/>
    </location>
</feature>
<comment type="subcellular location">
    <subcellularLocation>
        <location evidence="1">Membrane</location>
        <topology evidence="1">Multi-pass membrane protein</topology>
    </subcellularLocation>
</comment>
<accession>A0AAW1RM58</accession>
<evidence type="ECO:0000256" key="2">
    <source>
        <dbReference type="ARBA" id="ARBA00022692"/>
    </source>
</evidence>
<feature type="region of interest" description="Disordered" evidence="5">
    <location>
        <begin position="340"/>
        <end position="376"/>
    </location>
</feature>
<dbReference type="PANTHER" id="PTHR11132">
    <property type="entry name" value="SOLUTE CARRIER FAMILY 35"/>
    <property type="match status" value="1"/>
</dbReference>
<evidence type="ECO:0000256" key="4">
    <source>
        <dbReference type="ARBA" id="ARBA00023136"/>
    </source>
</evidence>
<feature type="transmembrane region" description="Helical" evidence="6">
    <location>
        <begin position="206"/>
        <end position="222"/>
    </location>
</feature>
<evidence type="ECO:0000256" key="5">
    <source>
        <dbReference type="SAM" id="MobiDB-lite"/>
    </source>
</evidence>
<evidence type="ECO:0000256" key="3">
    <source>
        <dbReference type="ARBA" id="ARBA00022989"/>
    </source>
</evidence>
<proteinExistence type="predicted"/>
<dbReference type="Pfam" id="PF03151">
    <property type="entry name" value="TPT"/>
    <property type="match status" value="1"/>
</dbReference>
<name>A0AAW1RM58_9CHLO</name>
<dbReference type="EMBL" id="JALJOU010000031">
    <property type="protein sequence ID" value="KAK9834834.1"/>
    <property type="molecule type" value="Genomic_DNA"/>
</dbReference>
<dbReference type="InterPro" id="IPR050186">
    <property type="entry name" value="TPT_transporter"/>
</dbReference>
<feature type="transmembrane region" description="Helical" evidence="6">
    <location>
        <begin position="20"/>
        <end position="39"/>
    </location>
</feature>
<comment type="caution">
    <text evidence="8">The sequence shown here is derived from an EMBL/GenBank/DDBJ whole genome shotgun (WGS) entry which is preliminary data.</text>
</comment>
<sequence>MHPYRGRIQLTGMELRPEQARAIAYLLLNLLSGTGIVFANKLVLSVLDFHFVYALTFVHSVVTMFGMGSFAAAGMFEVKVLRAWQVFPLAAAFVGYVVLWNLSLQLNPVGFYQLAKIAITPAIIAIEAVFYAKRPTRAELAAVAVLCVGVTLATVTDDQVTTNTSGLMAAVAAILCIAVYQIWAGAKQKELGAGSMQLMHQFQPHATGLLALMVVGVEPLGMPGAPHALGQGTILGYTYTPLAVAAILTTAVLGLLVSLSTFLVIGATSSVTFNVVGHLKTVIILAGGFVLFNEAMPPKKLAGVALGMGGIIWYSYLKMNGKPATSAKAAAASASDDAEAAEPLKGSKDADGMPAGILPKAASLTNGHAHARKPAA</sequence>
<feature type="transmembrane region" description="Helical" evidence="6">
    <location>
        <begin position="277"/>
        <end position="295"/>
    </location>
</feature>
<evidence type="ECO:0000259" key="7">
    <source>
        <dbReference type="Pfam" id="PF03151"/>
    </source>
</evidence>
<keyword evidence="4 6" id="KW-0472">Membrane</keyword>
<evidence type="ECO:0000256" key="6">
    <source>
        <dbReference type="SAM" id="Phobius"/>
    </source>
</evidence>
<keyword evidence="3 6" id="KW-1133">Transmembrane helix</keyword>
<evidence type="ECO:0000313" key="9">
    <source>
        <dbReference type="Proteomes" id="UP001445335"/>
    </source>
</evidence>
<feature type="transmembrane region" description="Helical" evidence="6">
    <location>
        <begin position="86"/>
        <end position="104"/>
    </location>
</feature>
<dbReference type="Proteomes" id="UP001445335">
    <property type="component" value="Unassembled WGS sequence"/>
</dbReference>
<protein>
    <recommendedName>
        <fullName evidence="7">Sugar phosphate transporter domain-containing protein</fullName>
    </recommendedName>
</protein>
<feature type="transmembrane region" description="Helical" evidence="6">
    <location>
        <begin position="51"/>
        <end position="74"/>
    </location>
</feature>
<keyword evidence="2 6" id="KW-0812">Transmembrane</keyword>
<feature type="transmembrane region" description="Helical" evidence="6">
    <location>
        <begin position="138"/>
        <end position="155"/>
    </location>
</feature>
<reference evidence="8 9" key="1">
    <citation type="journal article" date="2024" name="Nat. Commun.">
        <title>Phylogenomics reveals the evolutionary origins of lichenization in chlorophyte algae.</title>
        <authorList>
            <person name="Puginier C."/>
            <person name="Libourel C."/>
            <person name="Otte J."/>
            <person name="Skaloud P."/>
            <person name="Haon M."/>
            <person name="Grisel S."/>
            <person name="Petersen M."/>
            <person name="Berrin J.G."/>
            <person name="Delaux P.M."/>
            <person name="Dal Grande F."/>
            <person name="Keller J."/>
        </authorList>
    </citation>
    <scope>NUCLEOTIDE SEQUENCE [LARGE SCALE GENOMIC DNA]</scope>
    <source>
        <strain evidence="8 9">SAG 245.80</strain>
    </source>
</reference>
<dbReference type="InterPro" id="IPR004853">
    <property type="entry name" value="Sugar_P_trans_dom"/>
</dbReference>
<evidence type="ECO:0000256" key="1">
    <source>
        <dbReference type="ARBA" id="ARBA00004141"/>
    </source>
</evidence>
<feature type="transmembrane region" description="Helical" evidence="6">
    <location>
        <begin position="301"/>
        <end position="317"/>
    </location>
</feature>
<organism evidence="8 9">
    <name type="scientific">Elliptochloris bilobata</name>
    <dbReference type="NCBI Taxonomy" id="381761"/>
    <lineage>
        <taxon>Eukaryota</taxon>
        <taxon>Viridiplantae</taxon>
        <taxon>Chlorophyta</taxon>
        <taxon>core chlorophytes</taxon>
        <taxon>Trebouxiophyceae</taxon>
        <taxon>Trebouxiophyceae incertae sedis</taxon>
        <taxon>Elliptochloris clade</taxon>
        <taxon>Elliptochloris</taxon>
    </lineage>
</organism>
<feature type="transmembrane region" description="Helical" evidence="6">
    <location>
        <begin position="167"/>
        <end position="186"/>
    </location>
</feature>
<dbReference type="GO" id="GO:0016020">
    <property type="term" value="C:membrane"/>
    <property type="evidence" value="ECO:0007669"/>
    <property type="project" value="UniProtKB-SubCell"/>
</dbReference>